<sequence>MMAQNSRASQKMAQKCETVAVDMRPESSPYVSPLVTIHFADGPPLVVPARLLNKSPKLSSNCGYDTKLHLPKIPSGAGHVLVHHLFTGTYECLRPRGSSCYAKDTAEFETSVRVYAIARDYGLHDLEILARGEMEKLSPRLQTAHVLDVLKNTLPNPSVDDTWFQNYLKSMVRPLLGNPTAGLGGLPDGPSQTLSITNALLKVVIELWREKEIPPSPINEDPDAINGQLDEPDVAHVETVPTTDPESNPTPGLGSIPETEPEASDTKSQKEKKGKSKKEMKKEKKKEKKKKAESPNVIVAEGQIYTKGDKEHAEEDEGNGILNIRKKPSRKKIQRY</sequence>
<organism evidence="1 2">
    <name type="scientific">Nemania bipapillata</name>
    <dbReference type="NCBI Taxonomy" id="110536"/>
    <lineage>
        <taxon>Eukaryota</taxon>
        <taxon>Fungi</taxon>
        <taxon>Dikarya</taxon>
        <taxon>Ascomycota</taxon>
        <taxon>Pezizomycotina</taxon>
        <taxon>Sordariomycetes</taxon>
        <taxon>Xylariomycetidae</taxon>
        <taxon>Xylariales</taxon>
        <taxon>Xylariaceae</taxon>
        <taxon>Nemania</taxon>
    </lineage>
</organism>
<gene>
    <name evidence="1" type="ORF">ONZ43_g3991</name>
</gene>
<protein>
    <submittedName>
        <fullName evidence="1">Uncharacterized protein</fullName>
    </submittedName>
</protein>
<dbReference type="Proteomes" id="UP001153334">
    <property type="component" value="Unassembled WGS sequence"/>
</dbReference>
<accession>A0ACC2ITD7</accession>
<evidence type="ECO:0000313" key="1">
    <source>
        <dbReference type="EMBL" id="KAJ8118424.1"/>
    </source>
</evidence>
<keyword evidence="2" id="KW-1185">Reference proteome</keyword>
<evidence type="ECO:0000313" key="2">
    <source>
        <dbReference type="Proteomes" id="UP001153334"/>
    </source>
</evidence>
<comment type="caution">
    <text evidence="1">The sequence shown here is derived from an EMBL/GenBank/DDBJ whole genome shotgun (WGS) entry which is preliminary data.</text>
</comment>
<name>A0ACC2ITD7_9PEZI</name>
<proteinExistence type="predicted"/>
<dbReference type="EMBL" id="JAPESX010001011">
    <property type="protein sequence ID" value="KAJ8118424.1"/>
    <property type="molecule type" value="Genomic_DNA"/>
</dbReference>
<reference evidence="1" key="1">
    <citation type="submission" date="2022-11" db="EMBL/GenBank/DDBJ databases">
        <title>Genome Sequence of Nemania bipapillata.</title>
        <authorList>
            <person name="Buettner E."/>
        </authorList>
    </citation>
    <scope>NUCLEOTIDE SEQUENCE</scope>
    <source>
        <strain evidence="1">CP14</strain>
    </source>
</reference>